<dbReference type="SMART" id="SM00220">
    <property type="entry name" value="S_TKc"/>
    <property type="match status" value="1"/>
</dbReference>
<dbReference type="OMA" id="CIGEDYD"/>
<reference evidence="10 11" key="1">
    <citation type="journal article" date="2012" name="Science">
        <title>The Paleozoic origin of enzymatic lignin decomposition reconstructed from 31 fungal genomes.</title>
        <authorList>
            <person name="Floudas D."/>
            <person name="Binder M."/>
            <person name="Riley R."/>
            <person name="Barry K."/>
            <person name="Blanchette R.A."/>
            <person name="Henrissat B."/>
            <person name="Martinez A.T."/>
            <person name="Otillar R."/>
            <person name="Spatafora J.W."/>
            <person name="Yadav J.S."/>
            <person name="Aerts A."/>
            <person name="Benoit I."/>
            <person name="Boyd A."/>
            <person name="Carlson A."/>
            <person name="Copeland A."/>
            <person name="Coutinho P.M."/>
            <person name="de Vries R.P."/>
            <person name="Ferreira P."/>
            <person name="Findley K."/>
            <person name="Foster B."/>
            <person name="Gaskell J."/>
            <person name="Glotzer D."/>
            <person name="Gorecki P."/>
            <person name="Heitman J."/>
            <person name="Hesse C."/>
            <person name="Hori C."/>
            <person name="Igarashi K."/>
            <person name="Jurgens J.A."/>
            <person name="Kallen N."/>
            <person name="Kersten P."/>
            <person name="Kohler A."/>
            <person name="Kuees U."/>
            <person name="Kumar T.K.A."/>
            <person name="Kuo A."/>
            <person name="LaButti K."/>
            <person name="Larrondo L.F."/>
            <person name="Lindquist E."/>
            <person name="Ling A."/>
            <person name="Lombard V."/>
            <person name="Lucas S."/>
            <person name="Lundell T."/>
            <person name="Martin R."/>
            <person name="McLaughlin D.J."/>
            <person name="Morgenstern I."/>
            <person name="Morin E."/>
            <person name="Murat C."/>
            <person name="Nagy L.G."/>
            <person name="Nolan M."/>
            <person name="Ohm R.A."/>
            <person name="Patyshakuliyeva A."/>
            <person name="Rokas A."/>
            <person name="Ruiz-Duenas F.J."/>
            <person name="Sabat G."/>
            <person name="Salamov A."/>
            <person name="Samejima M."/>
            <person name="Schmutz J."/>
            <person name="Slot J.C."/>
            <person name="St John F."/>
            <person name="Stenlid J."/>
            <person name="Sun H."/>
            <person name="Sun S."/>
            <person name="Syed K."/>
            <person name="Tsang A."/>
            <person name="Wiebenga A."/>
            <person name="Young D."/>
            <person name="Pisabarro A."/>
            <person name="Eastwood D.C."/>
            <person name="Martin F."/>
            <person name="Cullen D."/>
            <person name="Grigoriev I.V."/>
            <person name="Hibbett D.S."/>
        </authorList>
    </citation>
    <scope>NUCLEOTIDE SEQUENCE [LARGE SCALE GENOMIC DNA]</scope>
    <source>
        <strain evidence="10 11">MD-104</strain>
    </source>
</reference>
<dbReference type="GO" id="GO:0005634">
    <property type="term" value="C:nucleus"/>
    <property type="evidence" value="ECO:0007669"/>
    <property type="project" value="TreeGrafter"/>
</dbReference>
<dbReference type="PANTHER" id="PTHR24345">
    <property type="entry name" value="SERINE/THREONINE-PROTEIN KINASE PLK"/>
    <property type="match status" value="1"/>
</dbReference>
<evidence type="ECO:0000256" key="6">
    <source>
        <dbReference type="PROSITE-ProRule" id="PRU10141"/>
    </source>
</evidence>
<dbReference type="PROSITE" id="PS00107">
    <property type="entry name" value="PROTEIN_KINASE_ATP"/>
    <property type="match status" value="1"/>
</dbReference>
<dbReference type="GO" id="GO:0004674">
    <property type="term" value="F:protein serine/threonine kinase activity"/>
    <property type="evidence" value="ECO:0007669"/>
    <property type="project" value="UniProtKB-KW"/>
</dbReference>
<dbReference type="Pfam" id="PF00069">
    <property type="entry name" value="Pkinase"/>
    <property type="match status" value="1"/>
</dbReference>
<feature type="domain" description="Protein kinase" evidence="9">
    <location>
        <begin position="25"/>
        <end position="301"/>
    </location>
</feature>
<comment type="similarity">
    <text evidence="7">Belongs to the protein kinase superfamily.</text>
</comment>
<evidence type="ECO:0000256" key="8">
    <source>
        <dbReference type="SAM" id="MobiDB-lite"/>
    </source>
</evidence>
<keyword evidence="11" id="KW-1185">Reference proteome</keyword>
<gene>
    <name evidence="10" type="ORF">WOLCODRAFT_106036</name>
</gene>
<evidence type="ECO:0000256" key="7">
    <source>
        <dbReference type="RuleBase" id="RU000304"/>
    </source>
</evidence>
<sequence length="456" mass="50817">MSHESSYASQLVPDLTGKTIDDGCLQFVEKLGEGGYGVVYRAVDTLRGTYANPSNPKQYAVKVQAKAKPDTRRWQLQQREVINHMLVSGEPGVLTLHEVIEDEGDDFVYLIEDYCPGGDLFSAIVQRHMYCFNDALVKKVFVQILDAVQACHNRGVFHRDLKPDNIFCTTEDASEIVLGDFGLSTRAKKSKTFGCGSRNYTSPECIGEEVGFRPYSTRSADVWALGIILTNMIAGRSPWEYATTEDQYFLRFMHFPNFLREMMPVSHSANAILRRIFTLDPDDRITIPKLREAILKVDTFFMTPDEIARSNRVVQIVAATYSQPMYSLSSEDIIALHEEQAEFNKTENMIEGVIVANSKYFQFVQCVGTTASALNDQYDSDSDSGEESAGPVTPATHAQEPDILIEVPDMLEGGDLGIPVISAEEKKLAEKLPVESLLEKLENLHVGPSAARKCTV</sequence>
<evidence type="ECO:0000313" key="11">
    <source>
        <dbReference type="Proteomes" id="UP000218811"/>
    </source>
</evidence>
<keyword evidence="5 6" id="KW-0067">ATP-binding</keyword>
<evidence type="ECO:0000256" key="1">
    <source>
        <dbReference type="ARBA" id="ARBA00022527"/>
    </source>
</evidence>
<dbReference type="EMBL" id="KB468168">
    <property type="protein sequence ID" value="PCH45063.1"/>
    <property type="molecule type" value="Genomic_DNA"/>
</dbReference>
<dbReference type="Proteomes" id="UP000218811">
    <property type="component" value="Unassembled WGS sequence"/>
</dbReference>
<keyword evidence="2" id="KW-0808">Transferase</keyword>
<dbReference type="PROSITE" id="PS50011">
    <property type="entry name" value="PROTEIN_KINASE_DOM"/>
    <property type="match status" value="1"/>
</dbReference>
<keyword evidence="4 10" id="KW-0418">Kinase</keyword>
<evidence type="ECO:0000259" key="9">
    <source>
        <dbReference type="PROSITE" id="PS50011"/>
    </source>
</evidence>
<accession>A0A2H3JYI6</accession>
<evidence type="ECO:0000256" key="2">
    <source>
        <dbReference type="ARBA" id="ARBA00022679"/>
    </source>
</evidence>
<dbReference type="PROSITE" id="PS00108">
    <property type="entry name" value="PROTEIN_KINASE_ST"/>
    <property type="match status" value="1"/>
</dbReference>
<dbReference type="InterPro" id="IPR000719">
    <property type="entry name" value="Prot_kinase_dom"/>
</dbReference>
<evidence type="ECO:0000256" key="4">
    <source>
        <dbReference type="ARBA" id="ARBA00022777"/>
    </source>
</evidence>
<name>A0A2H3JYI6_WOLCO</name>
<dbReference type="AlphaFoldDB" id="A0A2H3JYI6"/>
<keyword evidence="3 6" id="KW-0547">Nucleotide-binding</keyword>
<protein>
    <submittedName>
        <fullName evidence="10">Kinase-like protein</fullName>
    </submittedName>
</protein>
<dbReference type="PANTHER" id="PTHR24345:SF91">
    <property type="entry name" value="SERINE_THREONINE-PROTEIN KINASE PLK4"/>
    <property type="match status" value="1"/>
</dbReference>
<dbReference type="Gene3D" id="1.10.510.10">
    <property type="entry name" value="Transferase(Phosphotransferase) domain 1"/>
    <property type="match status" value="1"/>
</dbReference>
<keyword evidence="1 7" id="KW-0723">Serine/threonine-protein kinase</keyword>
<evidence type="ECO:0000256" key="3">
    <source>
        <dbReference type="ARBA" id="ARBA00022741"/>
    </source>
</evidence>
<dbReference type="InterPro" id="IPR011009">
    <property type="entry name" value="Kinase-like_dom_sf"/>
</dbReference>
<organism evidence="10 11">
    <name type="scientific">Wolfiporia cocos (strain MD-104)</name>
    <name type="common">Brown rot fungus</name>
    <dbReference type="NCBI Taxonomy" id="742152"/>
    <lineage>
        <taxon>Eukaryota</taxon>
        <taxon>Fungi</taxon>
        <taxon>Dikarya</taxon>
        <taxon>Basidiomycota</taxon>
        <taxon>Agaricomycotina</taxon>
        <taxon>Agaricomycetes</taxon>
        <taxon>Polyporales</taxon>
        <taxon>Phaeolaceae</taxon>
        <taxon>Wolfiporia</taxon>
    </lineage>
</organism>
<dbReference type="InterPro" id="IPR008271">
    <property type="entry name" value="Ser/Thr_kinase_AS"/>
</dbReference>
<proteinExistence type="inferred from homology"/>
<dbReference type="InterPro" id="IPR017441">
    <property type="entry name" value="Protein_kinase_ATP_BS"/>
</dbReference>
<dbReference type="GO" id="GO:0005524">
    <property type="term" value="F:ATP binding"/>
    <property type="evidence" value="ECO:0007669"/>
    <property type="project" value="UniProtKB-UniRule"/>
</dbReference>
<evidence type="ECO:0000256" key="5">
    <source>
        <dbReference type="ARBA" id="ARBA00022840"/>
    </source>
</evidence>
<dbReference type="SUPFAM" id="SSF56112">
    <property type="entry name" value="Protein kinase-like (PK-like)"/>
    <property type="match status" value="1"/>
</dbReference>
<dbReference type="OrthoDB" id="541276at2759"/>
<feature type="region of interest" description="Disordered" evidence="8">
    <location>
        <begin position="377"/>
        <end position="401"/>
    </location>
</feature>
<feature type="binding site" evidence="6">
    <location>
        <position position="62"/>
    </location>
    <ligand>
        <name>ATP</name>
        <dbReference type="ChEBI" id="CHEBI:30616"/>
    </ligand>
</feature>
<dbReference type="STRING" id="742152.A0A2H3JYI6"/>
<evidence type="ECO:0000313" key="10">
    <source>
        <dbReference type="EMBL" id="PCH45063.1"/>
    </source>
</evidence>